<evidence type="ECO:0000313" key="1">
    <source>
        <dbReference type="EMBL" id="KAK4522650.1"/>
    </source>
</evidence>
<gene>
    <name evidence="1" type="ORF">GAYE_PCTG14G0540</name>
</gene>
<dbReference type="Proteomes" id="UP001300502">
    <property type="component" value="Unassembled WGS sequence"/>
</dbReference>
<dbReference type="EMBL" id="JANCYU010000007">
    <property type="protein sequence ID" value="KAK4522650.1"/>
    <property type="molecule type" value="Genomic_DNA"/>
</dbReference>
<proteinExistence type="predicted"/>
<name>A0AAV9I7W0_9RHOD</name>
<reference evidence="1 2" key="1">
    <citation type="submission" date="2022-07" db="EMBL/GenBank/DDBJ databases">
        <title>Genome-wide signatures of adaptation to extreme environments.</title>
        <authorList>
            <person name="Cho C.H."/>
            <person name="Yoon H.S."/>
        </authorList>
    </citation>
    <scope>NUCLEOTIDE SEQUENCE [LARGE SCALE GENOMIC DNA]</scope>
    <source>
        <strain evidence="1 2">108.79 E11</strain>
    </source>
</reference>
<sequence length="211" mass="24795">MTSKRDAPRHKKNKWLYDNKVTQENNQQLRKACKVAIKFLRLKTIKKLQRTKETSHERQALIDKLQVLRTLKVDSILSAIQDRSLVASDKSIYVDILKDKRVLEAIRKVSNKQQQQQQVTKRVERNCKLSENVSLKTNNRKSSVETTIKSVFLDSLNGEVVARNNRNYSTIRSSKDSAFLESSDLHPSWRAKRWRRKWESSIRFQGSHIYL</sequence>
<keyword evidence="2" id="KW-1185">Reference proteome</keyword>
<protein>
    <submittedName>
        <fullName evidence="1">Uncharacterized protein</fullName>
    </submittedName>
</protein>
<accession>A0AAV9I7W0</accession>
<organism evidence="1 2">
    <name type="scientific">Galdieria yellowstonensis</name>
    <dbReference type="NCBI Taxonomy" id="3028027"/>
    <lineage>
        <taxon>Eukaryota</taxon>
        <taxon>Rhodophyta</taxon>
        <taxon>Bangiophyceae</taxon>
        <taxon>Galdieriales</taxon>
        <taxon>Galdieriaceae</taxon>
        <taxon>Galdieria</taxon>
    </lineage>
</organism>
<comment type="caution">
    <text evidence="1">The sequence shown here is derived from an EMBL/GenBank/DDBJ whole genome shotgun (WGS) entry which is preliminary data.</text>
</comment>
<dbReference type="AlphaFoldDB" id="A0AAV9I7W0"/>
<evidence type="ECO:0000313" key="2">
    <source>
        <dbReference type="Proteomes" id="UP001300502"/>
    </source>
</evidence>